<feature type="domain" description="CAAX prenyl protease 2/Lysostaphin resistance protein A-like" evidence="3">
    <location>
        <begin position="2"/>
        <end position="63"/>
    </location>
</feature>
<organism evidence="4 6">
    <name type="scientific">Lactobacillus crispatus</name>
    <dbReference type="NCBI Taxonomy" id="47770"/>
    <lineage>
        <taxon>Bacteria</taxon>
        <taxon>Bacillati</taxon>
        <taxon>Bacillota</taxon>
        <taxon>Bacilli</taxon>
        <taxon>Lactobacillales</taxon>
        <taxon>Lactobacillaceae</taxon>
        <taxon>Lactobacillus</taxon>
    </lineage>
</organism>
<evidence type="ECO:0000313" key="7">
    <source>
        <dbReference type="Proteomes" id="UP001434419"/>
    </source>
</evidence>
<gene>
    <name evidence="5" type="ORF">ABVC42_10835</name>
    <name evidence="4" type="ORF">AEL95_08140</name>
</gene>
<reference evidence="5" key="2">
    <citation type="submission" date="2024-06" db="EMBL/GenBank/DDBJ databases">
        <title>Vaginal Lactobacillus fatty acid response mechanisms reveal a metabolite-targeted strategy for bacterial vaginosis treatment.</title>
        <authorList>
            <person name="Zhu M."/>
            <person name="Blainey P.C."/>
            <person name="Bloom S.M."/>
            <person name="Kwon D.S."/>
        </authorList>
    </citation>
    <scope>NUCLEOTIDE SEQUENCE</scope>
    <source>
        <strain evidence="5">194_F1_1</strain>
    </source>
</reference>
<dbReference type="PATRIC" id="fig|47770.28.peg.1099"/>
<accession>A0A125P739</accession>
<keyword evidence="7" id="KW-1185">Reference proteome</keyword>
<dbReference type="RefSeq" id="WP_005729231.1">
    <property type="nucleotide sequence ID" value="NZ_CP046311.1"/>
</dbReference>
<protein>
    <submittedName>
        <fullName evidence="5">CPBP family glutamic-type intramembrane protease</fullName>
    </submittedName>
</protein>
<name>A0A125P739_9LACO</name>
<keyword evidence="5" id="KW-0378">Hydrolase</keyword>
<dbReference type="AlphaFoldDB" id="A0A125P739"/>
<keyword evidence="2" id="KW-1133">Transmembrane helix</keyword>
<evidence type="ECO:0000259" key="3">
    <source>
        <dbReference type="Pfam" id="PF02517"/>
    </source>
</evidence>
<dbReference type="Pfam" id="PF02517">
    <property type="entry name" value="Rce1-like"/>
    <property type="match status" value="1"/>
</dbReference>
<dbReference type="InterPro" id="IPR003675">
    <property type="entry name" value="Rce1/LyrA-like_dom"/>
</dbReference>
<dbReference type="EMBL" id="LJGP01000035">
    <property type="protein sequence ID" value="KWU03308.1"/>
    <property type="molecule type" value="Genomic_DNA"/>
</dbReference>
<evidence type="ECO:0000313" key="6">
    <source>
        <dbReference type="Proteomes" id="UP000067598"/>
    </source>
</evidence>
<reference evidence="4 6" key="1">
    <citation type="journal article" date="2016" name="Microbiology (Mosc.)">
        <title>Comparison of Lactobacillus crispatus isolates from Lactobacillus-dominated vaginal microbiomes with isolates from microbiomes containing bacterial vaginosis-associated bacteria.</title>
        <authorList>
            <person name="Abdelmaksoud A.A."/>
            <person name="Koparde V.N."/>
            <person name="Sheth N.U."/>
            <person name="Serrano M.G."/>
            <person name="Glascock A.L."/>
            <person name="Fettweis J.M."/>
            <person name="Strauss Iii J.F."/>
            <person name="Buck G.A."/>
            <person name="Jefferson K.K."/>
        </authorList>
    </citation>
    <scope>NUCLEOTIDE SEQUENCE [LARGE SCALE GENOMIC DNA]</scope>
    <source>
        <strain evidence="4 6">VMC3</strain>
    </source>
</reference>
<evidence type="ECO:0000313" key="4">
    <source>
        <dbReference type="EMBL" id="KWU03308.1"/>
    </source>
</evidence>
<keyword evidence="2" id="KW-0472">Membrane</keyword>
<evidence type="ECO:0000256" key="2">
    <source>
        <dbReference type="SAM" id="Phobius"/>
    </source>
</evidence>
<feature type="transmembrane region" description="Helical" evidence="2">
    <location>
        <begin position="85"/>
        <end position="103"/>
    </location>
</feature>
<dbReference type="Proteomes" id="UP001434419">
    <property type="component" value="Unassembled WGS sequence"/>
</dbReference>
<keyword evidence="5" id="KW-0645">Protease</keyword>
<feature type="transmembrane region" description="Helical" evidence="2">
    <location>
        <begin position="28"/>
        <end position="47"/>
    </location>
</feature>
<dbReference type="GO" id="GO:0004175">
    <property type="term" value="F:endopeptidase activity"/>
    <property type="evidence" value="ECO:0007669"/>
    <property type="project" value="UniProtKB-ARBA"/>
</dbReference>
<sequence>MTIFLSALFFGLIHYAGLLDQGPIFIISTQAIFAFGYGCFLATLYLYSGKFWLVLLSHFSLDLIAFSLSAGGGGILSWYGNNDLLSNGLSMVFALVMTLIMFLGKQRKIMQENAARLINA</sequence>
<dbReference type="EMBL" id="JBETVU010000012">
    <property type="protein sequence ID" value="MES5150393.1"/>
    <property type="molecule type" value="Genomic_DNA"/>
</dbReference>
<evidence type="ECO:0000256" key="1">
    <source>
        <dbReference type="ARBA" id="ARBA00009067"/>
    </source>
</evidence>
<feature type="transmembrane region" description="Helical" evidence="2">
    <location>
        <begin position="59"/>
        <end position="79"/>
    </location>
</feature>
<dbReference type="Proteomes" id="UP000067598">
    <property type="component" value="Unassembled WGS sequence"/>
</dbReference>
<dbReference type="GO" id="GO:0080120">
    <property type="term" value="P:CAAX-box protein maturation"/>
    <property type="evidence" value="ECO:0007669"/>
    <property type="project" value="UniProtKB-ARBA"/>
</dbReference>
<dbReference type="GO" id="GO:0006508">
    <property type="term" value="P:proteolysis"/>
    <property type="evidence" value="ECO:0007669"/>
    <property type="project" value="UniProtKB-KW"/>
</dbReference>
<evidence type="ECO:0000313" key="5">
    <source>
        <dbReference type="EMBL" id="MES5150393.1"/>
    </source>
</evidence>
<proteinExistence type="inferred from homology"/>
<comment type="similarity">
    <text evidence="1">Belongs to the UPF0177 family.</text>
</comment>
<keyword evidence="2" id="KW-0812">Transmembrane</keyword>
<comment type="caution">
    <text evidence="4">The sequence shown here is derived from an EMBL/GenBank/DDBJ whole genome shotgun (WGS) entry which is preliminary data.</text>
</comment>